<name>A0A8J2NK60_9HEXA</name>
<dbReference type="GO" id="GO:0070012">
    <property type="term" value="F:oligopeptidase activity"/>
    <property type="evidence" value="ECO:0007669"/>
    <property type="project" value="TreeGrafter"/>
</dbReference>
<evidence type="ECO:0000313" key="1">
    <source>
        <dbReference type="EMBL" id="CAG7673222.1"/>
    </source>
</evidence>
<dbReference type="AlphaFoldDB" id="A0A8J2NK60"/>
<dbReference type="Proteomes" id="UP000708208">
    <property type="component" value="Unassembled WGS sequence"/>
</dbReference>
<protein>
    <submittedName>
        <fullName evidence="1">Uncharacterized protein</fullName>
    </submittedName>
</protein>
<dbReference type="InterPro" id="IPR051167">
    <property type="entry name" value="Prolyl_oligopep/macrocyclase"/>
</dbReference>
<comment type="caution">
    <text evidence="1">The sequence shown here is derived from an EMBL/GenBank/DDBJ whole genome shotgun (WGS) entry which is preliminary data.</text>
</comment>
<gene>
    <name evidence="1" type="ORF">AFUS01_LOCUS2266</name>
</gene>
<reference evidence="1" key="1">
    <citation type="submission" date="2021-06" db="EMBL/GenBank/DDBJ databases">
        <authorList>
            <person name="Hodson N. C."/>
            <person name="Mongue J. A."/>
            <person name="Jaron S. K."/>
        </authorList>
    </citation>
    <scope>NUCLEOTIDE SEQUENCE</scope>
</reference>
<dbReference type="PANTHER" id="PTHR42881">
    <property type="entry name" value="PROLYL ENDOPEPTIDASE"/>
    <property type="match status" value="1"/>
</dbReference>
<sequence>AIIQVGVLDMLRFHKFTVGYGWTSDYGCSSDKNHFENLEKS</sequence>
<dbReference type="PANTHER" id="PTHR42881:SF2">
    <property type="entry name" value="PROLYL ENDOPEPTIDASE"/>
    <property type="match status" value="1"/>
</dbReference>
<keyword evidence="2" id="KW-1185">Reference proteome</keyword>
<dbReference type="OrthoDB" id="248387at2759"/>
<proteinExistence type="predicted"/>
<feature type="non-terminal residue" evidence="1">
    <location>
        <position position="1"/>
    </location>
</feature>
<organism evidence="1 2">
    <name type="scientific">Allacma fusca</name>
    <dbReference type="NCBI Taxonomy" id="39272"/>
    <lineage>
        <taxon>Eukaryota</taxon>
        <taxon>Metazoa</taxon>
        <taxon>Ecdysozoa</taxon>
        <taxon>Arthropoda</taxon>
        <taxon>Hexapoda</taxon>
        <taxon>Collembola</taxon>
        <taxon>Symphypleona</taxon>
        <taxon>Sminthuridae</taxon>
        <taxon>Allacma</taxon>
    </lineage>
</organism>
<dbReference type="GO" id="GO:0005829">
    <property type="term" value="C:cytosol"/>
    <property type="evidence" value="ECO:0007669"/>
    <property type="project" value="TreeGrafter"/>
</dbReference>
<evidence type="ECO:0000313" key="2">
    <source>
        <dbReference type="Proteomes" id="UP000708208"/>
    </source>
</evidence>
<accession>A0A8J2NK60</accession>
<dbReference type="EMBL" id="CAJVCH010012874">
    <property type="protein sequence ID" value="CAG7673222.1"/>
    <property type="molecule type" value="Genomic_DNA"/>
</dbReference>